<dbReference type="EMBL" id="JAQOSO010000001">
    <property type="protein sequence ID" value="MDJ1172487.1"/>
    <property type="molecule type" value="Genomic_DNA"/>
</dbReference>
<sequence length="168" mass="19653">MPHSWVFSLHGDRILIYDNPKYQGVKLAMGSSRENESSGSQRDVYRQIAEAIRVLKRNDQMLHNLMLMEFWSIVRTMDELNSGFWSRYMKNHQQVSQQRLKQWQAEKEAAQTQRSASFSRPSSPFESAEEAKQVQQKMSERIALFSDIIGDEISPTRRSSRESYEDNS</sequence>
<gene>
    <name evidence="2" type="ORF">PMG25_00080</name>
</gene>
<dbReference type="Proteomes" id="UP001235849">
    <property type="component" value="Unassembled WGS sequence"/>
</dbReference>
<proteinExistence type="predicted"/>
<dbReference type="RefSeq" id="WP_283764874.1">
    <property type="nucleotide sequence ID" value="NZ_JAQOSO010000001.1"/>
</dbReference>
<evidence type="ECO:0000313" key="3">
    <source>
        <dbReference type="Proteomes" id="UP001235849"/>
    </source>
</evidence>
<feature type="region of interest" description="Disordered" evidence="1">
    <location>
        <begin position="105"/>
        <end position="137"/>
    </location>
</feature>
<evidence type="ECO:0000256" key="1">
    <source>
        <dbReference type="SAM" id="MobiDB-lite"/>
    </source>
</evidence>
<comment type="caution">
    <text evidence="2">The sequence shown here is derived from an EMBL/GenBank/DDBJ whole genome shotgun (WGS) entry which is preliminary data.</text>
</comment>
<reference evidence="2 3" key="1">
    <citation type="submission" date="2023-01" db="EMBL/GenBank/DDBJ databases">
        <title>Novel diversity within Roseofilum (Cyanobacteria; Desertifilaceae) from marine benthic mats with descriptions of four novel species.</title>
        <authorList>
            <person name="Wang Y."/>
            <person name="Berthold D.E."/>
            <person name="Hu J."/>
            <person name="Lefler F.W."/>
            <person name="Laughinghouse H.D. IV."/>
        </authorList>
    </citation>
    <scope>NUCLEOTIDE SEQUENCE [LARGE SCALE GENOMIC DNA]</scope>
    <source>
        <strain evidence="2 3">BLCC-M114</strain>
    </source>
</reference>
<protein>
    <submittedName>
        <fullName evidence="2">Uncharacterized protein</fullName>
    </submittedName>
</protein>
<name>A0ABT7AZZ7_9CYAN</name>
<organism evidence="2 3">
    <name type="scientific">Roseofilum capinflatum BLCC-M114</name>
    <dbReference type="NCBI Taxonomy" id="3022440"/>
    <lineage>
        <taxon>Bacteria</taxon>
        <taxon>Bacillati</taxon>
        <taxon>Cyanobacteriota</taxon>
        <taxon>Cyanophyceae</taxon>
        <taxon>Desertifilales</taxon>
        <taxon>Desertifilaceae</taxon>
        <taxon>Roseofilum</taxon>
        <taxon>Roseofilum capinflatum</taxon>
    </lineage>
</organism>
<accession>A0ABT7AZZ7</accession>
<keyword evidence="3" id="KW-1185">Reference proteome</keyword>
<evidence type="ECO:0000313" key="2">
    <source>
        <dbReference type="EMBL" id="MDJ1172487.1"/>
    </source>
</evidence>
<feature type="compositionally biased region" description="Low complexity" evidence="1">
    <location>
        <begin position="114"/>
        <end position="126"/>
    </location>
</feature>